<comment type="similarity">
    <text evidence="1 2">Belongs to the DXO/Dom3Z family.</text>
</comment>
<dbReference type="PANTHER" id="PTHR12395">
    <property type="entry name" value="DOM-3 RELATED"/>
    <property type="match status" value="1"/>
</dbReference>
<evidence type="ECO:0000259" key="3">
    <source>
        <dbReference type="Pfam" id="PF08652"/>
    </source>
</evidence>
<evidence type="ECO:0000256" key="2">
    <source>
        <dbReference type="RuleBase" id="RU367113"/>
    </source>
</evidence>
<dbReference type="InterPro" id="IPR013961">
    <property type="entry name" value="RAI1"/>
</dbReference>
<dbReference type="GO" id="GO:0046872">
    <property type="term" value="F:metal ion binding"/>
    <property type="evidence" value="ECO:0007669"/>
    <property type="project" value="UniProtKB-KW"/>
</dbReference>
<dbReference type="GO" id="GO:0110155">
    <property type="term" value="P:NAD-cap decapping"/>
    <property type="evidence" value="ECO:0007669"/>
    <property type="project" value="TreeGrafter"/>
</dbReference>
<name>A0A8T2SXA5_CERRI</name>
<comment type="subcellular location">
    <subcellularLocation>
        <location evidence="2">Nucleus</location>
    </subcellularLocation>
</comment>
<accession>A0A8T2SXA5</accession>
<dbReference type="GO" id="GO:0000956">
    <property type="term" value="P:nuclear-transcribed mRNA catabolic process"/>
    <property type="evidence" value="ECO:0007669"/>
    <property type="project" value="TreeGrafter"/>
</dbReference>
<feature type="domain" description="RAI1-like" evidence="3">
    <location>
        <begin position="96"/>
        <end position="394"/>
    </location>
</feature>
<dbReference type="GO" id="GO:0003723">
    <property type="term" value="F:RNA binding"/>
    <property type="evidence" value="ECO:0007669"/>
    <property type="project" value="UniProtKB-KW"/>
</dbReference>
<evidence type="ECO:0000313" key="5">
    <source>
        <dbReference type="Proteomes" id="UP000825935"/>
    </source>
</evidence>
<evidence type="ECO:0000256" key="1">
    <source>
        <dbReference type="ARBA" id="ARBA00006562"/>
    </source>
</evidence>
<dbReference type="Proteomes" id="UP000825935">
    <property type="component" value="Chromosome 17"/>
</dbReference>
<dbReference type="GO" id="GO:0004518">
    <property type="term" value="F:nuclease activity"/>
    <property type="evidence" value="ECO:0007669"/>
    <property type="project" value="UniProtKB-KW"/>
</dbReference>
<keyword evidence="2" id="KW-0378">Hydrolase</keyword>
<evidence type="ECO:0000313" key="4">
    <source>
        <dbReference type="EMBL" id="KAH7373759.1"/>
    </source>
</evidence>
<dbReference type="GO" id="GO:0005829">
    <property type="term" value="C:cytosol"/>
    <property type="evidence" value="ECO:0007669"/>
    <property type="project" value="TreeGrafter"/>
</dbReference>
<dbReference type="OrthoDB" id="5853397at2759"/>
<sequence>MVEFEEDYNVDAYDDDLFGASNEDYCNCQATSPLPPPELPQYIWPSANTNFRSNSGHFSSRHHGRGGRQRYDDKLVADMKLGNNLETLSHKCPPLQEPCEIARLSRTADGSVFFDDRCLRRFRHGIFQEREADLNVGYANFVEKAEDADGFGDLLCCLRENNIPLDNIHFVTFRNNLNKIMGTAYNRSEPWEMGVHKRNHTVYLDVRKLPEAPLDERRRRMMYWGYAFERLATEHTTFEDSEFVDANAEYCALIRTKLGAHRIIMGAEMDCYDGIRNGKRQYIELKTSRVIDSRTVERFEKEKLLKFWIQSFIAGVPKIVCAYRDDSGFIKRVELMRTMEITQRVKERNLWQGGVCLAFADQVLCWLYGSVKENEDYLLRYNPQSDRLELRKADFCSPAISKHVSELN</sequence>
<reference evidence="4" key="1">
    <citation type="submission" date="2021-08" db="EMBL/GenBank/DDBJ databases">
        <title>WGS assembly of Ceratopteris richardii.</title>
        <authorList>
            <person name="Marchant D.B."/>
            <person name="Chen G."/>
            <person name="Jenkins J."/>
            <person name="Shu S."/>
            <person name="Leebens-Mack J."/>
            <person name="Grimwood J."/>
            <person name="Schmutz J."/>
            <person name="Soltis P."/>
            <person name="Soltis D."/>
            <person name="Chen Z.-H."/>
        </authorList>
    </citation>
    <scope>NUCLEOTIDE SEQUENCE</scope>
    <source>
        <strain evidence="4">Whitten #5841</strain>
        <tissue evidence="4">Leaf</tissue>
    </source>
</reference>
<proteinExistence type="inferred from homology"/>
<dbReference type="Pfam" id="PF08652">
    <property type="entry name" value="RAI1"/>
    <property type="match status" value="1"/>
</dbReference>
<dbReference type="GO" id="GO:0000166">
    <property type="term" value="F:nucleotide binding"/>
    <property type="evidence" value="ECO:0007669"/>
    <property type="project" value="UniProtKB-KW"/>
</dbReference>
<protein>
    <recommendedName>
        <fullName evidence="2">Decapping nuclease</fullName>
        <ecNumber evidence="2">3.6.1.-</ecNumber>
    </recommendedName>
</protein>
<dbReference type="PANTHER" id="PTHR12395:SF9">
    <property type="entry name" value="DECAPPING AND EXORIBONUCLEASE PROTEIN"/>
    <property type="match status" value="1"/>
</dbReference>
<gene>
    <name evidence="4" type="ORF">KP509_17G073500</name>
</gene>
<keyword evidence="5" id="KW-1185">Reference proteome</keyword>
<comment type="function">
    <text evidence="2">Decapping enzyme for NAD-capped RNAs: specifically hydrolyzes the nicotinamide adenine dinucleotide (NAD) cap from a subset of RNAs by removing the entire NAD moiety from the 5'-end of an NAD-capped RNA.</text>
</comment>
<keyword evidence="2" id="KW-0479">Metal-binding</keyword>
<comment type="cofactor">
    <cofactor evidence="2">
        <name>a divalent metal cation</name>
        <dbReference type="ChEBI" id="CHEBI:60240"/>
    </cofactor>
</comment>
<dbReference type="AlphaFoldDB" id="A0A8T2SXA5"/>
<dbReference type="EC" id="3.6.1.-" evidence="2"/>
<keyword evidence="2" id="KW-0540">Nuclease</keyword>
<keyword evidence="2" id="KW-0539">Nucleus</keyword>
<comment type="caution">
    <text evidence="4">The sequence shown here is derived from an EMBL/GenBank/DDBJ whole genome shotgun (WGS) entry which is preliminary data.</text>
</comment>
<keyword evidence="2" id="KW-0547">Nucleotide-binding</keyword>
<dbReference type="EMBL" id="CM035422">
    <property type="protein sequence ID" value="KAH7373759.1"/>
    <property type="molecule type" value="Genomic_DNA"/>
</dbReference>
<keyword evidence="2" id="KW-0694">RNA-binding</keyword>
<dbReference type="GO" id="GO:0005634">
    <property type="term" value="C:nucleus"/>
    <property type="evidence" value="ECO:0007669"/>
    <property type="project" value="UniProtKB-SubCell"/>
</dbReference>
<organism evidence="4 5">
    <name type="scientific">Ceratopteris richardii</name>
    <name type="common">Triangle waterfern</name>
    <dbReference type="NCBI Taxonomy" id="49495"/>
    <lineage>
        <taxon>Eukaryota</taxon>
        <taxon>Viridiplantae</taxon>
        <taxon>Streptophyta</taxon>
        <taxon>Embryophyta</taxon>
        <taxon>Tracheophyta</taxon>
        <taxon>Polypodiopsida</taxon>
        <taxon>Polypodiidae</taxon>
        <taxon>Polypodiales</taxon>
        <taxon>Pteridineae</taxon>
        <taxon>Pteridaceae</taxon>
        <taxon>Parkerioideae</taxon>
        <taxon>Ceratopteris</taxon>
    </lineage>
</organism>
<dbReference type="OMA" id="RCYWGYA"/>
<dbReference type="GO" id="GO:0034353">
    <property type="term" value="F:mRNA 5'-diphosphatase activity"/>
    <property type="evidence" value="ECO:0007669"/>
    <property type="project" value="TreeGrafter"/>
</dbReference>
<dbReference type="InterPro" id="IPR039039">
    <property type="entry name" value="RAI1-like_fam"/>
</dbReference>